<reference evidence="2" key="1">
    <citation type="journal article" date="2023" name="bioRxiv">
        <title>Complete genome of the Medicago anthracnose fungus, Colletotrichum destructivum, reveals a mini-chromosome-like region within a core chromosome.</title>
        <authorList>
            <person name="Lapalu N."/>
            <person name="Simon A."/>
            <person name="Lu A."/>
            <person name="Plaumann P.-L."/>
            <person name="Amselem J."/>
            <person name="Pigne S."/>
            <person name="Auger A."/>
            <person name="Koch C."/>
            <person name="Dallery J.-F."/>
            <person name="O'Connell R.J."/>
        </authorList>
    </citation>
    <scope>NUCLEOTIDE SEQUENCE [LARGE SCALE GENOMIC DNA]</scope>
    <source>
        <strain evidence="2">CBS 520.97</strain>
    </source>
</reference>
<dbReference type="Proteomes" id="UP001322277">
    <property type="component" value="Chromosome 4"/>
</dbReference>
<keyword evidence="2" id="KW-1185">Reference proteome</keyword>
<organism evidence="1 2">
    <name type="scientific">Colletotrichum destructivum</name>
    <dbReference type="NCBI Taxonomy" id="34406"/>
    <lineage>
        <taxon>Eukaryota</taxon>
        <taxon>Fungi</taxon>
        <taxon>Dikarya</taxon>
        <taxon>Ascomycota</taxon>
        <taxon>Pezizomycotina</taxon>
        <taxon>Sordariomycetes</taxon>
        <taxon>Hypocreomycetidae</taxon>
        <taxon>Glomerellales</taxon>
        <taxon>Glomerellaceae</taxon>
        <taxon>Colletotrichum</taxon>
        <taxon>Colletotrichum destructivum species complex</taxon>
    </lineage>
</organism>
<accession>A0AAX4IFU6</accession>
<protein>
    <submittedName>
        <fullName evidence="1">Uncharacterized protein</fullName>
    </submittedName>
</protein>
<sequence>MLTIRTSSLLFICPSGYCTKRLDSFHGVVAPGSLRRPRCRVRQRGALDNGEAVWLVVSTHITLYIQTVYASSSLLSKSKGCGSWYATLTAGVWERTAYRVVRNSRAVYRRSSWQVAMLRSLMIMIQRRGASEKGAGRAGMPSSFDCSGSNFAT</sequence>
<dbReference type="AlphaFoldDB" id="A0AAX4IFU6"/>
<proteinExistence type="predicted"/>
<dbReference type="EMBL" id="CP137308">
    <property type="protein sequence ID" value="WQF82272.1"/>
    <property type="molecule type" value="Genomic_DNA"/>
</dbReference>
<evidence type="ECO:0000313" key="1">
    <source>
        <dbReference type="EMBL" id="WQF82272.1"/>
    </source>
</evidence>
<evidence type="ECO:0000313" key="2">
    <source>
        <dbReference type="Proteomes" id="UP001322277"/>
    </source>
</evidence>
<dbReference type="KEGG" id="cdet:87943789"/>
<gene>
    <name evidence="1" type="ORF">CDEST_07286</name>
</gene>
<name>A0AAX4IFU6_9PEZI</name>
<dbReference type="RefSeq" id="XP_062779496.1">
    <property type="nucleotide sequence ID" value="XM_062923445.1"/>
</dbReference>
<dbReference type="GeneID" id="87943789"/>